<accession>A0A1Y1JEB3</accession>
<name>A0A1Y1JEB3_PLAGO</name>
<dbReference type="RefSeq" id="XP_028541681.1">
    <property type="nucleotide sequence ID" value="XM_028685880.1"/>
</dbReference>
<evidence type="ECO:0000313" key="4">
    <source>
        <dbReference type="Proteomes" id="UP000195521"/>
    </source>
</evidence>
<reference evidence="4" key="1">
    <citation type="submission" date="2017-04" db="EMBL/GenBank/DDBJ databases">
        <title>Plasmodium gonderi genome.</title>
        <authorList>
            <person name="Arisue N."/>
            <person name="Honma H."/>
            <person name="Kawai S."/>
            <person name="Tougan T."/>
            <person name="Tanabe K."/>
            <person name="Horii T."/>
        </authorList>
    </citation>
    <scope>NUCLEOTIDE SEQUENCE [LARGE SCALE GENOMIC DNA]</scope>
    <source>
        <strain evidence="4">ATCC 30045</strain>
    </source>
</reference>
<dbReference type="Proteomes" id="UP000195521">
    <property type="component" value="Unassembled WGS sequence"/>
</dbReference>
<dbReference type="EMBL" id="BDQF01000002">
    <property type="protein sequence ID" value="GAW79092.1"/>
    <property type="molecule type" value="Genomic_DNA"/>
</dbReference>
<dbReference type="OMA" id="VMKRYEY"/>
<keyword evidence="4" id="KW-1185">Reference proteome</keyword>
<evidence type="ECO:0000259" key="2">
    <source>
        <dbReference type="PROSITE" id="PS50076"/>
    </source>
</evidence>
<dbReference type="Gene3D" id="1.10.287.110">
    <property type="entry name" value="DnaJ domain"/>
    <property type="match status" value="1"/>
</dbReference>
<evidence type="ECO:0000256" key="1">
    <source>
        <dbReference type="SAM" id="Phobius"/>
    </source>
</evidence>
<dbReference type="OrthoDB" id="376275at2759"/>
<keyword evidence="1" id="KW-1133">Transmembrane helix</keyword>
<organism evidence="3 4">
    <name type="scientific">Plasmodium gonderi</name>
    <dbReference type="NCBI Taxonomy" id="77519"/>
    <lineage>
        <taxon>Eukaryota</taxon>
        <taxon>Sar</taxon>
        <taxon>Alveolata</taxon>
        <taxon>Apicomplexa</taxon>
        <taxon>Aconoidasida</taxon>
        <taxon>Haemosporida</taxon>
        <taxon>Plasmodiidae</taxon>
        <taxon>Plasmodium</taxon>
        <taxon>Plasmodium (Plasmodium)</taxon>
    </lineage>
</organism>
<gene>
    <name evidence="3" type="ORF">PGO_020620</name>
</gene>
<evidence type="ECO:0000313" key="3">
    <source>
        <dbReference type="EMBL" id="GAW79092.1"/>
    </source>
</evidence>
<dbReference type="PROSITE" id="PS50076">
    <property type="entry name" value="DNAJ_2"/>
    <property type="match status" value="1"/>
</dbReference>
<feature type="transmembrane region" description="Helical" evidence="1">
    <location>
        <begin position="178"/>
        <end position="200"/>
    </location>
</feature>
<proteinExistence type="predicted"/>
<dbReference type="AlphaFoldDB" id="A0A1Y1JEB3"/>
<dbReference type="SUPFAM" id="SSF46565">
    <property type="entry name" value="Chaperone J-domain"/>
    <property type="match status" value="1"/>
</dbReference>
<comment type="caution">
    <text evidence="3">The sequence shown here is derived from an EMBL/GenBank/DDBJ whole genome shotgun (WGS) entry which is preliminary data.</text>
</comment>
<dbReference type="GeneID" id="39745792"/>
<protein>
    <recommendedName>
        <fullName evidence="2">J domain-containing protein</fullName>
    </recommendedName>
</protein>
<dbReference type="InterPro" id="IPR036869">
    <property type="entry name" value="J_dom_sf"/>
</dbReference>
<dbReference type="InterPro" id="IPR001623">
    <property type="entry name" value="DnaJ_domain"/>
</dbReference>
<keyword evidence="1" id="KW-0472">Membrane</keyword>
<keyword evidence="1" id="KW-0812">Transmembrane</keyword>
<sequence length="308" mass="37380">MLLLPVKRHCRHLVTFRKCTTLNNKIKNNFFCVIHHNSFHKESANGNKNSNYFDYNEDCELLKRLENDKLEDLTHIADHKDALKIKKKYLKLLRQHHPDTYINEKNEQRKKHKEEIFRKIYTQYKNFSKQYDHMHKSEIIDETIYESEEEKSERLERYKRYSEGKRNDILHNIKYSEVYILISILLTFGLVLLICIYLPFNINTVHDELYDSTENGENAEVVSCFYNPVMKRYEYLSGDYIPPHPHQLHYFYKNNFPDLFVDDDILKLNRFEIVQLPKNRAKKCRLVYDLKTNELIFLRKKKRDGEME</sequence>
<feature type="domain" description="J" evidence="2">
    <location>
        <begin position="69"/>
        <end position="149"/>
    </location>
</feature>